<dbReference type="SMART" id="SM00703">
    <property type="entry name" value="NRF"/>
    <property type="match status" value="1"/>
</dbReference>
<keyword evidence="2" id="KW-0812">Transmembrane</keyword>
<dbReference type="InterPro" id="IPR052728">
    <property type="entry name" value="O2_lipid_transport_reg"/>
</dbReference>
<evidence type="ECO:0000256" key="2">
    <source>
        <dbReference type="SAM" id="Phobius"/>
    </source>
</evidence>
<sequence length="351" mass="39200">MKGRTARAACYVVALVVAAELWPGVAGQAHRRSAAIPNEPTTTTEAPDNEHAFSADELRELARSMMRDATKKLFPYVQDLAYDQNLPHECISSLFKLSRGIRSNKLWAFKFLDAMGRPPAGLLAGSTGALGAYDECLAISVPGGDEPTSAEAFRGQYCTLYVKPEMTDRLMDVLQRSLDQYPPALRKRAQNVTQLKRFYDHWLVGGMRLGVCLPSRCSGKDLKYMVDKFAKPFRINTKVSACAVQKPVTFTTLQLSLICMLCVLGLLLLSATSLELWLTFVQSGSKKDPDKPLCLRLLLTFSVIDNTRTLFRRAGRETEAHRLRCLHGIRVISYLWVTLCHNYAIIDPHVT</sequence>
<feature type="chain" id="PRO_5043053447" description="Nose resistant-to-fluoxetine protein N-terminal domain-containing protein" evidence="3">
    <location>
        <begin position="28"/>
        <end position="351"/>
    </location>
</feature>
<dbReference type="AlphaFoldDB" id="A0AAQ4DQH5"/>
<dbReference type="Proteomes" id="UP001321473">
    <property type="component" value="Unassembled WGS sequence"/>
</dbReference>
<feature type="non-terminal residue" evidence="5">
    <location>
        <position position="351"/>
    </location>
</feature>
<proteinExistence type="predicted"/>
<name>A0AAQ4DQH5_AMBAM</name>
<accession>A0AAQ4DQH5</accession>
<protein>
    <recommendedName>
        <fullName evidence="4">Nose resistant-to-fluoxetine protein N-terminal domain-containing protein</fullName>
    </recommendedName>
</protein>
<organism evidence="5 6">
    <name type="scientific">Amblyomma americanum</name>
    <name type="common">Lone star tick</name>
    <dbReference type="NCBI Taxonomy" id="6943"/>
    <lineage>
        <taxon>Eukaryota</taxon>
        <taxon>Metazoa</taxon>
        <taxon>Ecdysozoa</taxon>
        <taxon>Arthropoda</taxon>
        <taxon>Chelicerata</taxon>
        <taxon>Arachnida</taxon>
        <taxon>Acari</taxon>
        <taxon>Parasitiformes</taxon>
        <taxon>Ixodida</taxon>
        <taxon>Ixodoidea</taxon>
        <taxon>Ixodidae</taxon>
        <taxon>Amblyomminae</taxon>
        <taxon>Amblyomma</taxon>
    </lineage>
</organism>
<keyword evidence="2" id="KW-0472">Membrane</keyword>
<feature type="signal peptide" evidence="3">
    <location>
        <begin position="1"/>
        <end position="27"/>
    </location>
</feature>
<evidence type="ECO:0000259" key="4">
    <source>
        <dbReference type="SMART" id="SM00703"/>
    </source>
</evidence>
<dbReference type="PANTHER" id="PTHR11161">
    <property type="entry name" value="O-ACYLTRANSFERASE"/>
    <property type="match status" value="1"/>
</dbReference>
<dbReference type="PANTHER" id="PTHR11161:SF0">
    <property type="entry name" value="O-ACYLTRANSFERASE LIKE PROTEIN"/>
    <property type="match status" value="1"/>
</dbReference>
<dbReference type="InterPro" id="IPR006621">
    <property type="entry name" value="Nose-resist-to-fluoxetine_N"/>
</dbReference>
<evidence type="ECO:0000256" key="3">
    <source>
        <dbReference type="SAM" id="SignalP"/>
    </source>
</evidence>
<comment type="caution">
    <text evidence="5">The sequence shown here is derived from an EMBL/GenBank/DDBJ whole genome shotgun (WGS) entry which is preliminary data.</text>
</comment>
<keyword evidence="3" id="KW-0732">Signal</keyword>
<feature type="region of interest" description="Disordered" evidence="1">
    <location>
        <begin position="30"/>
        <end position="50"/>
    </location>
</feature>
<reference evidence="5 6" key="1">
    <citation type="journal article" date="2023" name="Arcadia Sci">
        <title>De novo assembly of a long-read Amblyomma americanum tick genome.</title>
        <authorList>
            <person name="Chou S."/>
            <person name="Poskanzer K.E."/>
            <person name="Rollins M."/>
            <person name="Thuy-Boun P.S."/>
        </authorList>
    </citation>
    <scope>NUCLEOTIDE SEQUENCE [LARGE SCALE GENOMIC DNA]</scope>
    <source>
        <strain evidence="5">F_SG_1</strain>
        <tissue evidence="5">Salivary glands</tissue>
    </source>
</reference>
<evidence type="ECO:0000256" key="1">
    <source>
        <dbReference type="SAM" id="MobiDB-lite"/>
    </source>
</evidence>
<gene>
    <name evidence="5" type="ORF">V5799_032676</name>
</gene>
<keyword evidence="6" id="KW-1185">Reference proteome</keyword>
<evidence type="ECO:0000313" key="6">
    <source>
        <dbReference type="Proteomes" id="UP001321473"/>
    </source>
</evidence>
<dbReference type="EMBL" id="JARKHS020028086">
    <property type="protein sequence ID" value="KAK8764715.1"/>
    <property type="molecule type" value="Genomic_DNA"/>
</dbReference>
<keyword evidence="2" id="KW-1133">Transmembrane helix</keyword>
<dbReference type="Pfam" id="PF20146">
    <property type="entry name" value="NRF"/>
    <property type="match status" value="1"/>
</dbReference>
<feature type="transmembrane region" description="Helical" evidence="2">
    <location>
        <begin position="255"/>
        <end position="278"/>
    </location>
</feature>
<evidence type="ECO:0000313" key="5">
    <source>
        <dbReference type="EMBL" id="KAK8764715.1"/>
    </source>
</evidence>
<feature type="domain" description="Nose resistant-to-fluoxetine protein N-terminal" evidence="4">
    <location>
        <begin position="87"/>
        <end position="246"/>
    </location>
</feature>